<dbReference type="AlphaFoldDB" id="A0A1I8PU26"/>
<dbReference type="OrthoDB" id="8186595at2759"/>
<keyword evidence="2" id="KW-0090">Biological rhythms</keyword>
<dbReference type="KEGG" id="scac:106091108"/>
<dbReference type="Pfam" id="PF06585">
    <property type="entry name" value="JHBP"/>
    <property type="match status" value="1"/>
</dbReference>
<protein>
    <recommendedName>
        <fullName evidence="7">Protein takeout</fullName>
    </recommendedName>
</protein>
<dbReference type="PANTHER" id="PTHR11008">
    <property type="entry name" value="PROTEIN TAKEOUT-LIKE PROTEIN"/>
    <property type="match status" value="1"/>
</dbReference>
<organism evidence="5 6">
    <name type="scientific">Stomoxys calcitrans</name>
    <name type="common">Stable fly</name>
    <name type="synonym">Conops calcitrans</name>
    <dbReference type="NCBI Taxonomy" id="35570"/>
    <lineage>
        <taxon>Eukaryota</taxon>
        <taxon>Metazoa</taxon>
        <taxon>Ecdysozoa</taxon>
        <taxon>Arthropoda</taxon>
        <taxon>Hexapoda</taxon>
        <taxon>Insecta</taxon>
        <taxon>Pterygota</taxon>
        <taxon>Neoptera</taxon>
        <taxon>Endopterygota</taxon>
        <taxon>Diptera</taxon>
        <taxon>Brachycera</taxon>
        <taxon>Muscomorpha</taxon>
        <taxon>Muscoidea</taxon>
        <taxon>Muscidae</taxon>
        <taxon>Stomoxys</taxon>
    </lineage>
</organism>
<feature type="signal peptide" evidence="4">
    <location>
        <begin position="1"/>
        <end position="21"/>
    </location>
</feature>
<accession>A0A1I8PU26</accession>
<dbReference type="InterPro" id="IPR010562">
    <property type="entry name" value="Haemolymph_juvenile_hormone-bd"/>
</dbReference>
<dbReference type="GO" id="GO:0007623">
    <property type="term" value="P:circadian rhythm"/>
    <property type="evidence" value="ECO:0007669"/>
    <property type="project" value="UniProtKB-ARBA"/>
</dbReference>
<name>A0A1I8PU26_STOCA</name>
<dbReference type="EnsemblMetazoa" id="SCAU011134-RA">
    <property type="protein sequence ID" value="SCAU011134-PA"/>
    <property type="gene ID" value="SCAU011134"/>
</dbReference>
<comment type="similarity">
    <text evidence="3">Belongs to the TO family.</text>
</comment>
<sequence>MRLYILSLSLVAVCIPQHTKAATFPAEIHRCHPGETDCIVQTANDLLGSYARKGLPAASFPVVEPFHLKKVQLTDGHSGSLNLKFSLRDVDVVGLSTVKFDRAVGFSPDPATSKFELYGSLPKLTIRSKYNADGRILILPIQGDGDADISFENVKFSTKFKPALHPKNGKMFLTVDKLKVLLEPQRMNIKLANLFNGDQALGSHMNQFLNENWSDVWVELQPAVQSTISDIIKIILDNMFKDFAYQDFMDI</sequence>
<evidence type="ECO:0000256" key="2">
    <source>
        <dbReference type="ARBA" id="ARBA00023108"/>
    </source>
</evidence>
<evidence type="ECO:0000313" key="5">
    <source>
        <dbReference type="EnsemblMetazoa" id="SCAU011134-PA"/>
    </source>
</evidence>
<reference evidence="5" key="1">
    <citation type="submission" date="2020-05" db="UniProtKB">
        <authorList>
            <consortium name="EnsemblMetazoa"/>
        </authorList>
    </citation>
    <scope>IDENTIFICATION</scope>
    <source>
        <strain evidence="5">USDA</strain>
    </source>
</reference>
<proteinExistence type="inferred from homology"/>
<dbReference type="VEuPathDB" id="VectorBase:SCAU011134"/>
<gene>
    <name evidence="5" type="primary">106091108</name>
</gene>
<evidence type="ECO:0008006" key="7">
    <source>
        <dbReference type="Google" id="ProtNLM"/>
    </source>
</evidence>
<dbReference type="GO" id="GO:0005615">
    <property type="term" value="C:extracellular space"/>
    <property type="evidence" value="ECO:0007669"/>
    <property type="project" value="TreeGrafter"/>
</dbReference>
<dbReference type="SMART" id="SM00700">
    <property type="entry name" value="JHBP"/>
    <property type="match status" value="1"/>
</dbReference>
<keyword evidence="1 4" id="KW-0732">Signal</keyword>
<evidence type="ECO:0000313" key="6">
    <source>
        <dbReference type="Proteomes" id="UP000095300"/>
    </source>
</evidence>
<dbReference type="PANTHER" id="PTHR11008:SF32">
    <property type="entry name" value="CIRCADIAN CLOCK-CONTROLLED PROTEIN DAYWAKE-RELATED"/>
    <property type="match status" value="1"/>
</dbReference>
<dbReference type="FunFam" id="3.15.10.30:FF:000001">
    <property type="entry name" value="Takeout-like protein 1"/>
    <property type="match status" value="1"/>
</dbReference>
<keyword evidence="6" id="KW-1185">Reference proteome</keyword>
<evidence type="ECO:0000256" key="3">
    <source>
        <dbReference type="ARBA" id="ARBA00060902"/>
    </source>
</evidence>
<dbReference type="Proteomes" id="UP000095300">
    <property type="component" value="Unassembled WGS sequence"/>
</dbReference>
<evidence type="ECO:0000256" key="1">
    <source>
        <dbReference type="ARBA" id="ARBA00022729"/>
    </source>
</evidence>
<evidence type="ECO:0000256" key="4">
    <source>
        <dbReference type="SAM" id="SignalP"/>
    </source>
</evidence>
<feature type="chain" id="PRO_5009327201" description="Protein takeout" evidence="4">
    <location>
        <begin position="22"/>
        <end position="251"/>
    </location>
</feature>
<dbReference type="Gene3D" id="3.15.10.30">
    <property type="entry name" value="Haemolymph juvenile hormone binding protein"/>
    <property type="match status" value="1"/>
</dbReference>
<dbReference type="InterPro" id="IPR038606">
    <property type="entry name" value="To_sf"/>
</dbReference>